<dbReference type="PROSITE" id="PS50172">
    <property type="entry name" value="BRCT"/>
    <property type="match status" value="1"/>
</dbReference>
<dbReference type="InterPro" id="IPR001357">
    <property type="entry name" value="BRCT_dom"/>
</dbReference>
<dbReference type="AlphaFoldDB" id="A0A2T7PAY6"/>
<keyword evidence="6" id="KW-1185">Reference proteome</keyword>
<dbReference type="SUPFAM" id="SSF56399">
    <property type="entry name" value="ADP-ribosylation"/>
    <property type="match status" value="1"/>
</dbReference>
<dbReference type="PROSITE" id="PS51059">
    <property type="entry name" value="PARP_CATALYTIC"/>
    <property type="match status" value="1"/>
</dbReference>
<keyword evidence="1" id="KW-0808">Transferase</keyword>
<reference evidence="5 6" key="1">
    <citation type="submission" date="2018-04" db="EMBL/GenBank/DDBJ databases">
        <title>The genome of golden apple snail Pomacea canaliculata provides insight into stress tolerance and invasive adaptation.</title>
        <authorList>
            <person name="Liu C."/>
            <person name="Liu B."/>
            <person name="Ren Y."/>
            <person name="Zhang Y."/>
            <person name="Wang H."/>
            <person name="Li S."/>
            <person name="Jiang F."/>
            <person name="Yin L."/>
            <person name="Zhang G."/>
            <person name="Qian W."/>
            <person name="Fan W."/>
        </authorList>
    </citation>
    <scope>NUCLEOTIDE SEQUENCE [LARGE SCALE GENOMIC DNA]</scope>
    <source>
        <strain evidence="5">SZHN2017</strain>
        <tissue evidence="5">Muscle</tissue>
    </source>
</reference>
<dbReference type="Proteomes" id="UP000245119">
    <property type="component" value="Linkage Group LG5"/>
</dbReference>
<dbReference type="GO" id="GO:0003950">
    <property type="term" value="F:NAD+ poly-ADP-ribosyltransferase activity"/>
    <property type="evidence" value="ECO:0007669"/>
    <property type="project" value="UniProtKB-UniRule"/>
</dbReference>
<gene>
    <name evidence="5" type="ORF">C0Q70_09855</name>
</gene>
<sequence>MATPAKKAKTDHTPTDQRPCPYGSRCYRKNPKHFEEYSHPDADSTDTTTSTSTDHAFFDSTGLPPCKYGAKCYRKNLLHFAEFSHPTQGPTTDPSFPADDSEGDTEVYDSDDEDVNTGMLLLDGEKEALEGSKTVYFPLFPERSYKEGSAAQIHFRLAESQFYRLLSGEGHSAYRVTKVEYVVTPHLVKRFREAREDLKNVRGEDMSYPVLGFHGTDVTNISLICQNGFKVPGQAGFHHKTDTGYYGAGVYFSEYPSYSMSYISGSTKLLLSQVLPGKVFHCTKLIHGANLKPNHDSHMSPCKKELIIFNSHHILPCYVVHYTQCSTQFQYQKIRARKKGGPHAPKMTSGSTSVKYKKALGIPATSIFKGTTFKIIGKNFCQPAASLGNLITKHQGKKVLSDNFDIMIASNDVDVNTAHGSAATTALNSDRPVVTEEYLYECIIQKKQLDPDYFLHSIHG</sequence>
<evidence type="ECO:0000313" key="5">
    <source>
        <dbReference type="EMBL" id="PVD30583.1"/>
    </source>
</evidence>
<dbReference type="Pfam" id="PF00644">
    <property type="entry name" value="PARP"/>
    <property type="match status" value="1"/>
</dbReference>
<keyword evidence="1" id="KW-0328">Glycosyltransferase</keyword>
<protein>
    <recommendedName>
        <fullName evidence="1">Poly [ADP-ribose] polymerase</fullName>
        <shortName evidence="1">PARP</shortName>
        <ecNumber evidence="1">2.4.2.-</ecNumber>
    </recommendedName>
</protein>
<dbReference type="InterPro" id="IPR039253">
    <property type="entry name" value="APLF"/>
</dbReference>
<organism evidence="5 6">
    <name type="scientific">Pomacea canaliculata</name>
    <name type="common">Golden apple snail</name>
    <dbReference type="NCBI Taxonomy" id="400727"/>
    <lineage>
        <taxon>Eukaryota</taxon>
        <taxon>Metazoa</taxon>
        <taxon>Spiralia</taxon>
        <taxon>Lophotrochozoa</taxon>
        <taxon>Mollusca</taxon>
        <taxon>Gastropoda</taxon>
        <taxon>Caenogastropoda</taxon>
        <taxon>Architaenioglossa</taxon>
        <taxon>Ampullarioidea</taxon>
        <taxon>Ampullariidae</taxon>
        <taxon>Pomacea</taxon>
    </lineage>
</organism>
<feature type="domain" description="BRCT" evidence="3">
    <location>
        <begin position="363"/>
        <end position="456"/>
    </location>
</feature>
<feature type="compositionally biased region" description="Low complexity" evidence="2">
    <location>
        <begin position="45"/>
        <end position="54"/>
    </location>
</feature>
<feature type="compositionally biased region" description="Basic and acidic residues" evidence="2">
    <location>
        <begin position="32"/>
        <end position="42"/>
    </location>
</feature>
<dbReference type="Gene3D" id="3.40.50.10190">
    <property type="entry name" value="BRCT domain"/>
    <property type="match status" value="1"/>
</dbReference>
<evidence type="ECO:0000259" key="3">
    <source>
        <dbReference type="PROSITE" id="PS50172"/>
    </source>
</evidence>
<dbReference type="EMBL" id="PZQS01000005">
    <property type="protein sequence ID" value="PVD30583.1"/>
    <property type="molecule type" value="Genomic_DNA"/>
</dbReference>
<keyword evidence="1" id="KW-0520">NAD</keyword>
<evidence type="ECO:0000256" key="1">
    <source>
        <dbReference type="RuleBase" id="RU362114"/>
    </source>
</evidence>
<dbReference type="EC" id="2.4.2.-" evidence="1"/>
<dbReference type="InterPro" id="IPR019406">
    <property type="entry name" value="APLF_PBZ"/>
</dbReference>
<feature type="region of interest" description="Disordered" evidence="2">
    <location>
        <begin position="1"/>
        <end position="54"/>
    </location>
</feature>
<evidence type="ECO:0000313" key="6">
    <source>
        <dbReference type="Proteomes" id="UP000245119"/>
    </source>
</evidence>
<feature type="compositionally biased region" description="Polar residues" evidence="2">
    <location>
        <begin position="85"/>
        <end position="94"/>
    </location>
</feature>
<feature type="region of interest" description="Disordered" evidence="2">
    <location>
        <begin position="84"/>
        <end position="112"/>
    </location>
</feature>
<dbReference type="SUPFAM" id="SSF52113">
    <property type="entry name" value="BRCT domain"/>
    <property type="match status" value="1"/>
</dbReference>
<dbReference type="Pfam" id="PF10283">
    <property type="entry name" value="zf-CCHH"/>
    <property type="match status" value="2"/>
</dbReference>
<dbReference type="GO" id="GO:0005634">
    <property type="term" value="C:nucleus"/>
    <property type="evidence" value="ECO:0007669"/>
    <property type="project" value="TreeGrafter"/>
</dbReference>
<evidence type="ECO:0000256" key="2">
    <source>
        <dbReference type="SAM" id="MobiDB-lite"/>
    </source>
</evidence>
<proteinExistence type="predicted"/>
<accession>A0A2T7PAY6</accession>
<dbReference type="PANTHER" id="PTHR21315">
    <property type="entry name" value="APRATAXIN AND PNK-LIKE FACTOR-RELATED"/>
    <property type="match status" value="1"/>
</dbReference>
<dbReference type="Gene3D" id="3.90.228.10">
    <property type="match status" value="1"/>
</dbReference>
<feature type="compositionally biased region" description="Acidic residues" evidence="2">
    <location>
        <begin position="99"/>
        <end position="112"/>
    </location>
</feature>
<evidence type="ECO:0000259" key="4">
    <source>
        <dbReference type="PROSITE" id="PS51059"/>
    </source>
</evidence>
<dbReference type="GO" id="GO:0006302">
    <property type="term" value="P:double-strand break repair"/>
    <property type="evidence" value="ECO:0007669"/>
    <property type="project" value="InterPro"/>
</dbReference>
<dbReference type="GO" id="GO:0003906">
    <property type="term" value="F:DNA-(apurinic or apyrimidinic site) endonuclease activity"/>
    <property type="evidence" value="ECO:0007669"/>
    <property type="project" value="InterPro"/>
</dbReference>
<comment type="caution">
    <text evidence="5">The sequence shown here is derived from an EMBL/GenBank/DDBJ whole genome shotgun (WGS) entry which is preliminary data.</text>
</comment>
<dbReference type="GO" id="GO:0035861">
    <property type="term" value="C:site of double-strand break"/>
    <property type="evidence" value="ECO:0007669"/>
    <property type="project" value="TreeGrafter"/>
</dbReference>
<name>A0A2T7PAY6_POMCA</name>
<dbReference type="OrthoDB" id="10256774at2759"/>
<dbReference type="PANTHER" id="PTHR21315:SF2">
    <property type="entry name" value="APRATAXIN AND PNK-LIKE FACTOR"/>
    <property type="match status" value="1"/>
</dbReference>
<dbReference type="GO" id="GO:0008408">
    <property type="term" value="F:3'-5' exonuclease activity"/>
    <property type="evidence" value="ECO:0007669"/>
    <property type="project" value="InterPro"/>
</dbReference>
<dbReference type="InterPro" id="IPR012317">
    <property type="entry name" value="Poly(ADP-ribose)pol_cat_dom"/>
</dbReference>
<feature type="domain" description="PARP catalytic" evidence="4">
    <location>
        <begin position="140"/>
        <end position="342"/>
    </location>
</feature>
<dbReference type="InterPro" id="IPR036420">
    <property type="entry name" value="BRCT_dom_sf"/>
</dbReference>